<dbReference type="PANTHER" id="PTHR43229">
    <property type="entry name" value="NODULATION PROTEIN J"/>
    <property type="match status" value="1"/>
</dbReference>
<evidence type="ECO:0000256" key="2">
    <source>
        <dbReference type="ARBA" id="ARBA00022692"/>
    </source>
</evidence>
<dbReference type="InterPro" id="IPR051784">
    <property type="entry name" value="Nod_factor_ABC_transporter"/>
</dbReference>
<evidence type="ECO:0000256" key="4">
    <source>
        <dbReference type="ARBA" id="ARBA00023136"/>
    </source>
</evidence>
<evidence type="ECO:0000313" key="7">
    <source>
        <dbReference type="EMBL" id="PYZ96488.1"/>
    </source>
</evidence>
<evidence type="ECO:0000313" key="8">
    <source>
        <dbReference type="Proteomes" id="UP000248066"/>
    </source>
</evidence>
<keyword evidence="3 5" id="KW-1133">Transmembrane helix</keyword>
<gene>
    <name evidence="7" type="ORF">CR205_12265</name>
</gene>
<feature type="transmembrane region" description="Helical" evidence="5">
    <location>
        <begin position="53"/>
        <end position="76"/>
    </location>
</feature>
<feature type="domain" description="ABC transmembrane type-2" evidence="6">
    <location>
        <begin position="51"/>
        <end position="278"/>
    </location>
</feature>
<comment type="similarity">
    <text evidence="5">Belongs to the ABC-2 integral membrane protein family.</text>
</comment>
<organism evidence="7 8">
    <name type="scientific">Alteribacter lacisalsi</name>
    <dbReference type="NCBI Taxonomy" id="2045244"/>
    <lineage>
        <taxon>Bacteria</taxon>
        <taxon>Bacillati</taxon>
        <taxon>Bacillota</taxon>
        <taxon>Bacilli</taxon>
        <taxon>Bacillales</taxon>
        <taxon>Bacillaceae</taxon>
        <taxon>Alteribacter</taxon>
    </lineage>
</organism>
<dbReference type="PANTHER" id="PTHR43229:SF2">
    <property type="entry name" value="NODULATION PROTEIN J"/>
    <property type="match status" value="1"/>
</dbReference>
<evidence type="ECO:0000259" key="6">
    <source>
        <dbReference type="PROSITE" id="PS51012"/>
    </source>
</evidence>
<keyword evidence="5" id="KW-0813">Transport</keyword>
<evidence type="ECO:0000256" key="5">
    <source>
        <dbReference type="RuleBase" id="RU361157"/>
    </source>
</evidence>
<dbReference type="RefSeq" id="WP_110520226.1">
    <property type="nucleotide sequence ID" value="NZ_PDOF01000002.1"/>
</dbReference>
<evidence type="ECO:0000256" key="1">
    <source>
        <dbReference type="ARBA" id="ARBA00004141"/>
    </source>
</evidence>
<proteinExistence type="inferred from homology"/>
<feature type="transmembrane region" description="Helical" evidence="5">
    <location>
        <begin position="196"/>
        <end position="215"/>
    </location>
</feature>
<feature type="transmembrane region" description="Helical" evidence="5">
    <location>
        <begin position="253"/>
        <end position="275"/>
    </location>
</feature>
<dbReference type="InterPro" id="IPR000412">
    <property type="entry name" value="ABC_2_transport"/>
</dbReference>
<sequence length="279" mass="31088">MDTVHDDRQEVRDEHLREAVASSERPKPPNAFSSCMTFGSRSLLRIKHIPEQLFDVTVFPIIFLLMFTYLFGGAIAGSTAEYLQFLLPGILVMTVAQITMYTGLDINNDIRKGIFDRFRTLPVWLPSALVGSLLVDTVRYTGASAVMLGLGYILGFRADGGLLGVLAAVGIVLFFSFSISWVWTTLGIIMRSDKSLMMASFMVMFPLTFVSNVFVDPNTLPGWLQGFVDVNPISILVDAVRGLMHGHATIEQIVWVFIVSGIFILIFAPLTMYLYRNKK</sequence>
<feature type="transmembrane region" description="Helical" evidence="5">
    <location>
        <begin position="123"/>
        <end position="142"/>
    </location>
</feature>
<accession>A0A2W0HSC9</accession>
<name>A0A2W0HSC9_9BACI</name>
<feature type="transmembrane region" description="Helical" evidence="5">
    <location>
        <begin position="162"/>
        <end position="184"/>
    </location>
</feature>
<dbReference type="InterPro" id="IPR013525">
    <property type="entry name" value="ABC2_TM"/>
</dbReference>
<dbReference type="OrthoDB" id="670210at2"/>
<comment type="caution">
    <text evidence="7">The sequence shown here is derived from an EMBL/GenBank/DDBJ whole genome shotgun (WGS) entry which is preliminary data.</text>
</comment>
<dbReference type="GO" id="GO:0140359">
    <property type="term" value="F:ABC-type transporter activity"/>
    <property type="evidence" value="ECO:0007669"/>
    <property type="project" value="InterPro"/>
</dbReference>
<dbReference type="GO" id="GO:0043190">
    <property type="term" value="C:ATP-binding cassette (ABC) transporter complex"/>
    <property type="evidence" value="ECO:0007669"/>
    <property type="project" value="InterPro"/>
</dbReference>
<evidence type="ECO:0000256" key="3">
    <source>
        <dbReference type="ARBA" id="ARBA00022989"/>
    </source>
</evidence>
<keyword evidence="4 5" id="KW-0472">Membrane</keyword>
<comment type="subcellular location">
    <subcellularLocation>
        <location evidence="5">Cell membrane</location>
        <topology evidence="5">Multi-pass membrane protein</topology>
    </subcellularLocation>
    <subcellularLocation>
        <location evidence="1">Membrane</location>
        <topology evidence="1">Multi-pass membrane protein</topology>
    </subcellularLocation>
</comment>
<dbReference type="PIRSF" id="PIRSF006648">
    <property type="entry name" value="DrrB"/>
    <property type="match status" value="1"/>
</dbReference>
<dbReference type="Proteomes" id="UP000248066">
    <property type="component" value="Unassembled WGS sequence"/>
</dbReference>
<dbReference type="AlphaFoldDB" id="A0A2W0HSC9"/>
<protein>
    <recommendedName>
        <fullName evidence="5">Transport permease protein</fullName>
    </recommendedName>
</protein>
<feature type="transmembrane region" description="Helical" evidence="5">
    <location>
        <begin position="82"/>
        <end position="102"/>
    </location>
</feature>
<dbReference type="Pfam" id="PF01061">
    <property type="entry name" value="ABC2_membrane"/>
    <property type="match status" value="1"/>
</dbReference>
<reference evidence="7 8" key="1">
    <citation type="submission" date="2017-10" db="EMBL/GenBank/DDBJ databases">
        <title>Bacillus sp. nov., a halophilic bacterium isolated from a Yangshapao Lake.</title>
        <authorList>
            <person name="Wang H."/>
        </authorList>
    </citation>
    <scope>NUCLEOTIDE SEQUENCE [LARGE SCALE GENOMIC DNA]</scope>
    <source>
        <strain evidence="7 8">YSP-3</strain>
    </source>
</reference>
<keyword evidence="2 5" id="KW-0812">Transmembrane</keyword>
<dbReference type="PROSITE" id="PS51012">
    <property type="entry name" value="ABC_TM2"/>
    <property type="match status" value="1"/>
</dbReference>
<dbReference type="InterPro" id="IPR047817">
    <property type="entry name" value="ABC2_TM_bact-type"/>
</dbReference>
<keyword evidence="5" id="KW-1003">Cell membrane</keyword>
<keyword evidence="8" id="KW-1185">Reference proteome</keyword>
<dbReference type="EMBL" id="PDOF01000002">
    <property type="protein sequence ID" value="PYZ96488.1"/>
    <property type="molecule type" value="Genomic_DNA"/>
</dbReference>